<dbReference type="GO" id="GO:0005634">
    <property type="term" value="C:nucleus"/>
    <property type="evidence" value="ECO:0007669"/>
    <property type="project" value="UniProtKB-SubCell"/>
</dbReference>
<name>A0A6A4NLF6_LUPAL</name>
<organism evidence="7 8">
    <name type="scientific">Lupinus albus</name>
    <name type="common">White lupine</name>
    <name type="synonym">Lupinus termis</name>
    <dbReference type="NCBI Taxonomy" id="3870"/>
    <lineage>
        <taxon>Eukaryota</taxon>
        <taxon>Viridiplantae</taxon>
        <taxon>Streptophyta</taxon>
        <taxon>Embryophyta</taxon>
        <taxon>Tracheophyta</taxon>
        <taxon>Spermatophyta</taxon>
        <taxon>Magnoliopsida</taxon>
        <taxon>eudicotyledons</taxon>
        <taxon>Gunneridae</taxon>
        <taxon>Pentapetalae</taxon>
        <taxon>rosids</taxon>
        <taxon>fabids</taxon>
        <taxon>Fabales</taxon>
        <taxon>Fabaceae</taxon>
        <taxon>Papilionoideae</taxon>
        <taxon>50 kb inversion clade</taxon>
        <taxon>genistoids sensu lato</taxon>
        <taxon>core genistoids</taxon>
        <taxon>Genisteae</taxon>
        <taxon>Lupinus</taxon>
    </lineage>
</organism>
<dbReference type="SMART" id="SM00355">
    <property type="entry name" value="ZnF_C2H2"/>
    <property type="match status" value="4"/>
</dbReference>
<evidence type="ECO:0000313" key="7">
    <source>
        <dbReference type="EMBL" id="KAE9587378.1"/>
    </source>
</evidence>
<comment type="caution">
    <text evidence="7">The sequence shown here is derived from an EMBL/GenBank/DDBJ whole genome shotgun (WGS) entry which is preliminary data.</text>
</comment>
<gene>
    <name evidence="7" type="ORF">Lalb_Chr23g0273001</name>
</gene>
<evidence type="ECO:0000256" key="5">
    <source>
        <dbReference type="ARBA" id="ARBA00022833"/>
    </source>
</evidence>
<dbReference type="InterPro" id="IPR051868">
    <property type="entry name" value="ZN346_ZMAT4"/>
</dbReference>
<evidence type="ECO:0000256" key="4">
    <source>
        <dbReference type="ARBA" id="ARBA00022771"/>
    </source>
</evidence>
<keyword evidence="3" id="KW-0677">Repeat</keyword>
<keyword evidence="4" id="KW-0863">Zinc-finger</keyword>
<dbReference type="InterPro" id="IPR013087">
    <property type="entry name" value="Znf_C2H2_type"/>
</dbReference>
<dbReference type="GO" id="GO:0008270">
    <property type="term" value="F:zinc ion binding"/>
    <property type="evidence" value="ECO:0007669"/>
    <property type="project" value="UniProtKB-KW"/>
</dbReference>
<accession>A0A6A4NLF6</accession>
<dbReference type="Proteomes" id="UP000447434">
    <property type="component" value="Chromosome 23"/>
</dbReference>
<evidence type="ECO:0000256" key="6">
    <source>
        <dbReference type="ARBA" id="ARBA00023242"/>
    </source>
</evidence>
<dbReference type="GO" id="GO:0003676">
    <property type="term" value="F:nucleic acid binding"/>
    <property type="evidence" value="ECO:0007669"/>
    <property type="project" value="InterPro"/>
</dbReference>
<evidence type="ECO:0000256" key="1">
    <source>
        <dbReference type="ARBA" id="ARBA00004123"/>
    </source>
</evidence>
<keyword evidence="6" id="KW-0539">Nucleus</keyword>
<dbReference type="Pfam" id="PF12874">
    <property type="entry name" value="zf-met"/>
    <property type="match status" value="4"/>
</dbReference>
<dbReference type="SMART" id="SM00451">
    <property type="entry name" value="ZnF_U1"/>
    <property type="match status" value="4"/>
</dbReference>
<protein>
    <submittedName>
        <fullName evidence="7">Putative transcription factor C2H2 family</fullName>
    </submittedName>
</protein>
<proteinExistence type="predicted"/>
<dbReference type="InterPro" id="IPR003604">
    <property type="entry name" value="Matrin/U1-like-C_Znf_C2H2"/>
</dbReference>
<dbReference type="OrthoDB" id="434647at2759"/>
<dbReference type="SUPFAM" id="SSF57667">
    <property type="entry name" value="beta-beta-alpha zinc fingers"/>
    <property type="match status" value="4"/>
</dbReference>
<keyword evidence="2" id="KW-0479">Metal-binding</keyword>
<dbReference type="PANTHER" id="PTHR46144:SF6">
    <property type="entry name" value="C2H2-TYPE DOMAIN-CONTAINING PROTEIN"/>
    <property type="match status" value="1"/>
</dbReference>
<sequence length="394" mass="42588">MYSQQQHHVPIHNLHQSSFSSNPFLLSFPQLSSYSSLHPPSTTDPLVNSILNLSNPTPLPPSASYDPKTPISHNWVVQQSDPIGYGLAVGSSYETSAMSVASNHTWSHQVYANDTTIMMPNQSNVANAMRCEVCKIDCNSRDVYEKHISGKKHKRNLQVQSQISSMQGQVPTGAVGKEMESQKRKVSNGSATIDSLKICTICNIVCNSQEVLSKHLAGKKHCGQVGLMSNNGIGPYIAAFKRHGVGPWKKAPKKIKVAQSAWCAVCKINCNSRDVYIVHLSGKKHLKNLEKLSKPKTDAGVIAGSTLQYAANSIIGPQEKPGTDKPKSHKEAEMDIEAKKRKVVEGGASAAAVRLCTLCNVVCNSQTVFDTHLTGHKHAAAVKKQAQSTGSSTG</sequence>
<dbReference type="InterPro" id="IPR036236">
    <property type="entry name" value="Znf_C2H2_sf"/>
</dbReference>
<dbReference type="Gene3D" id="3.30.160.60">
    <property type="entry name" value="Classic Zinc Finger"/>
    <property type="match status" value="4"/>
</dbReference>
<evidence type="ECO:0000313" key="8">
    <source>
        <dbReference type="Proteomes" id="UP000447434"/>
    </source>
</evidence>
<reference evidence="8" key="1">
    <citation type="journal article" date="2020" name="Nat. Commun.">
        <title>Genome sequence of the cluster root forming white lupin.</title>
        <authorList>
            <person name="Hufnagel B."/>
            <person name="Marques A."/>
            <person name="Soriano A."/>
            <person name="Marques L."/>
            <person name="Divol F."/>
            <person name="Doumas P."/>
            <person name="Sallet E."/>
            <person name="Mancinotti D."/>
            <person name="Carrere S."/>
            <person name="Marande W."/>
            <person name="Arribat S."/>
            <person name="Keller J."/>
            <person name="Huneau C."/>
            <person name="Blein T."/>
            <person name="Aime D."/>
            <person name="Laguerre M."/>
            <person name="Taylor J."/>
            <person name="Schubert V."/>
            <person name="Nelson M."/>
            <person name="Geu-Flores F."/>
            <person name="Crespi M."/>
            <person name="Gallardo-Guerrero K."/>
            <person name="Delaux P.-M."/>
            <person name="Salse J."/>
            <person name="Berges H."/>
            <person name="Guyot R."/>
            <person name="Gouzy J."/>
            <person name="Peret B."/>
        </authorList>
    </citation>
    <scope>NUCLEOTIDE SEQUENCE [LARGE SCALE GENOMIC DNA]</scope>
    <source>
        <strain evidence="8">cv. Amiga</strain>
    </source>
</reference>
<keyword evidence="5" id="KW-0862">Zinc</keyword>
<evidence type="ECO:0000256" key="2">
    <source>
        <dbReference type="ARBA" id="ARBA00022723"/>
    </source>
</evidence>
<dbReference type="PANTHER" id="PTHR46144">
    <property type="entry name" value="ZINC FINGER PROTEIN 385B-LIKE"/>
    <property type="match status" value="1"/>
</dbReference>
<dbReference type="AlphaFoldDB" id="A0A6A4NLF6"/>
<dbReference type="EMBL" id="WOCE01000023">
    <property type="protein sequence ID" value="KAE9587378.1"/>
    <property type="molecule type" value="Genomic_DNA"/>
</dbReference>
<evidence type="ECO:0000256" key="3">
    <source>
        <dbReference type="ARBA" id="ARBA00022737"/>
    </source>
</evidence>
<comment type="subcellular location">
    <subcellularLocation>
        <location evidence="1">Nucleus</location>
    </subcellularLocation>
</comment>
<keyword evidence="8" id="KW-1185">Reference proteome</keyword>